<evidence type="ECO:0008006" key="3">
    <source>
        <dbReference type="Google" id="ProtNLM"/>
    </source>
</evidence>
<reference evidence="1" key="1">
    <citation type="journal article" date="2020" name="Stud. Mycol.">
        <title>101 Dothideomycetes genomes: a test case for predicting lifestyles and emergence of pathogens.</title>
        <authorList>
            <person name="Haridas S."/>
            <person name="Albert R."/>
            <person name="Binder M."/>
            <person name="Bloem J."/>
            <person name="Labutti K."/>
            <person name="Salamov A."/>
            <person name="Andreopoulos B."/>
            <person name="Baker S."/>
            <person name="Barry K."/>
            <person name="Bills G."/>
            <person name="Bluhm B."/>
            <person name="Cannon C."/>
            <person name="Castanera R."/>
            <person name="Culley D."/>
            <person name="Daum C."/>
            <person name="Ezra D."/>
            <person name="Gonzalez J."/>
            <person name="Henrissat B."/>
            <person name="Kuo A."/>
            <person name="Liang C."/>
            <person name="Lipzen A."/>
            <person name="Lutzoni F."/>
            <person name="Magnuson J."/>
            <person name="Mondo S."/>
            <person name="Nolan M."/>
            <person name="Ohm R."/>
            <person name="Pangilinan J."/>
            <person name="Park H.-J."/>
            <person name="Ramirez L."/>
            <person name="Alfaro M."/>
            <person name="Sun H."/>
            <person name="Tritt A."/>
            <person name="Yoshinaga Y."/>
            <person name="Zwiers L.-H."/>
            <person name="Turgeon B."/>
            <person name="Goodwin S."/>
            <person name="Spatafora J."/>
            <person name="Crous P."/>
            <person name="Grigoriev I."/>
        </authorList>
    </citation>
    <scope>NUCLEOTIDE SEQUENCE</scope>
    <source>
        <strain evidence="1">HMLAC05119</strain>
    </source>
</reference>
<keyword evidence="2" id="KW-1185">Reference proteome</keyword>
<dbReference type="EMBL" id="ML979133">
    <property type="protein sequence ID" value="KAF1918968.1"/>
    <property type="molecule type" value="Genomic_DNA"/>
</dbReference>
<dbReference type="Proteomes" id="UP000800096">
    <property type="component" value="Unassembled WGS sequence"/>
</dbReference>
<evidence type="ECO:0000313" key="2">
    <source>
        <dbReference type="Proteomes" id="UP000800096"/>
    </source>
</evidence>
<name>A0A6A5QVP5_AMPQU</name>
<sequence length="149" mass="16635">LTVSRSRLLSNVVHKRILNPIFVPAVLRTLRTTLFPNNTLGPPRRPPSDDEIKEIKHRCAVSILGLVPANLAATILAVEDRNAQVADIEYVLSCLDDSYLNKHLIFQIVDLIILRLVPELGRQGVRDLMEERSVDAHTDLLTQSSSRPG</sequence>
<organism evidence="1 2">
    <name type="scientific">Ampelomyces quisqualis</name>
    <name type="common">Powdery mildew agent</name>
    <dbReference type="NCBI Taxonomy" id="50730"/>
    <lineage>
        <taxon>Eukaryota</taxon>
        <taxon>Fungi</taxon>
        <taxon>Dikarya</taxon>
        <taxon>Ascomycota</taxon>
        <taxon>Pezizomycotina</taxon>
        <taxon>Dothideomycetes</taxon>
        <taxon>Pleosporomycetidae</taxon>
        <taxon>Pleosporales</taxon>
        <taxon>Pleosporineae</taxon>
        <taxon>Phaeosphaeriaceae</taxon>
        <taxon>Ampelomyces</taxon>
    </lineage>
</organism>
<gene>
    <name evidence="1" type="ORF">BDU57DRAFT_441448</name>
</gene>
<dbReference type="AlphaFoldDB" id="A0A6A5QVP5"/>
<feature type="non-terminal residue" evidence="1">
    <location>
        <position position="1"/>
    </location>
</feature>
<accession>A0A6A5QVP5</accession>
<proteinExistence type="predicted"/>
<protein>
    <recommendedName>
        <fullName evidence="3">Sorting nexin C-terminal domain-containing protein</fullName>
    </recommendedName>
</protein>
<evidence type="ECO:0000313" key="1">
    <source>
        <dbReference type="EMBL" id="KAF1918968.1"/>
    </source>
</evidence>
<dbReference type="OrthoDB" id="5582218at2759"/>